<organism evidence="2 3">
    <name type="scientific">Melanomma pulvis-pyrius CBS 109.77</name>
    <dbReference type="NCBI Taxonomy" id="1314802"/>
    <lineage>
        <taxon>Eukaryota</taxon>
        <taxon>Fungi</taxon>
        <taxon>Dikarya</taxon>
        <taxon>Ascomycota</taxon>
        <taxon>Pezizomycotina</taxon>
        <taxon>Dothideomycetes</taxon>
        <taxon>Pleosporomycetidae</taxon>
        <taxon>Pleosporales</taxon>
        <taxon>Melanommataceae</taxon>
        <taxon>Melanomma</taxon>
    </lineage>
</organism>
<reference evidence="2" key="1">
    <citation type="journal article" date="2020" name="Stud. Mycol.">
        <title>101 Dothideomycetes genomes: a test case for predicting lifestyles and emergence of pathogens.</title>
        <authorList>
            <person name="Haridas S."/>
            <person name="Albert R."/>
            <person name="Binder M."/>
            <person name="Bloem J."/>
            <person name="Labutti K."/>
            <person name="Salamov A."/>
            <person name="Andreopoulos B."/>
            <person name="Baker S."/>
            <person name="Barry K."/>
            <person name="Bills G."/>
            <person name="Bluhm B."/>
            <person name="Cannon C."/>
            <person name="Castanera R."/>
            <person name="Culley D."/>
            <person name="Daum C."/>
            <person name="Ezra D."/>
            <person name="Gonzalez J."/>
            <person name="Henrissat B."/>
            <person name="Kuo A."/>
            <person name="Liang C."/>
            <person name="Lipzen A."/>
            <person name="Lutzoni F."/>
            <person name="Magnuson J."/>
            <person name="Mondo S."/>
            <person name="Nolan M."/>
            <person name="Ohm R."/>
            <person name="Pangilinan J."/>
            <person name="Park H.-J."/>
            <person name="Ramirez L."/>
            <person name="Alfaro M."/>
            <person name="Sun H."/>
            <person name="Tritt A."/>
            <person name="Yoshinaga Y."/>
            <person name="Zwiers L.-H."/>
            <person name="Turgeon B."/>
            <person name="Goodwin S."/>
            <person name="Spatafora J."/>
            <person name="Crous P."/>
            <person name="Grigoriev I."/>
        </authorList>
    </citation>
    <scope>NUCLEOTIDE SEQUENCE</scope>
    <source>
        <strain evidence="2">CBS 109.77</strain>
    </source>
</reference>
<evidence type="ECO:0000313" key="2">
    <source>
        <dbReference type="EMBL" id="KAF2785950.1"/>
    </source>
</evidence>
<sequence length="533" mass="61546">MTLSLPLLKGRITLEEALGEEYNVLHELSYPQKRLDFYLYLLEHRQDLEQLVSFHLGLPRETCKAAKDFREWIHGSFNACVPIYIDDTAKFSVKKVFIRFPLPYKVGEELYPGNAEEKLRCEVAAYIWIESNCPDIPIPWLRGFGFRNGQSFSAPENAPVVARITWFFRRTALWLFGYPVPSRYVRRHSPLSMDTGYLIVDCVKEGEMLSQSWDSLRHDQDRRANLFTSLSRIILSLARIPFQRIGSLTIDNNGVLSLTNRPLTCTLQQLENCGIPTNIPRHLTYATTDAYLSDLLACHDNRIRYMPNSIHDTVDGQHQLSALTMMRALLRHFTDRSLRNGPFILMLTDLHQSNIFVDSDWHITAIIDLEWASILPIEMQHPPYWLTGASIDRLVGEELEAFRSAHAEFMAVFEKQERSFSKDDILHTRIMRKGWEIGNFWYFSALDCLNGLYSLYMSHIQRRFAPLEDSGPDFDRTVSAYWTPKTAEFISTKLRDKEVYSSKLRERFAAELDSLEMEDGGTGEKDETTAEGG</sequence>
<dbReference type="PANTHER" id="PTHR21310">
    <property type="entry name" value="AMINOGLYCOSIDE PHOSPHOTRANSFERASE-RELATED-RELATED"/>
    <property type="match status" value="1"/>
</dbReference>
<name>A0A6A6WPC7_9PLEO</name>
<dbReference type="EMBL" id="MU002595">
    <property type="protein sequence ID" value="KAF2785950.1"/>
    <property type="molecule type" value="Genomic_DNA"/>
</dbReference>
<dbReference type="OrthoDB" id="3645574at2759"/>
<gene>
    <name evidence="2" type="ORF">K505DRAFT_260941</name>
</gene>
<dbReference type="InterPro" id="IPR011009">
    <property type="entry name" value="Kinase-like_dom_sf"/>
</dbReference>
<evidence type="ECO:0000313" key="3">
    <source>
        <dbReference type="Proteomes" id="UP000799757"/>
    </source>
</evidence>
<protein>
    <submittedName>
        <fullName evidence="2">Uncharacterized protein</fullName>
    </submittedName>
</protein>
<dbReference type="SUPFAM" id="SSF56112">
    <property type="entry name" value="Protein kinase-like (PK-like)"/>
    <property type="match status" value="1"/>
</dbReference>
<dbReference type="Proteomes" id="UP000799757">
    <property type="component" value="Unassembled WGS sequence"/>
</dbReference>
<feature type="region of interest" description="Disordered" evidence="1">
    <location>
        <begin position="514"/>
        <end position="533"/>
    </location>
</feature>
<dbReference type="AlphaFoldDB" id="A0A6A6WPC7"/>
<dbReference type="PANTHER" id="PTHR21310:SF37">
    <property type="entry name" value="AMINOGLYCOSIDE PHOSPHOTRANSFERASE DOMAIN-CONTAINING PROTEIN"/>
    <property type="match status" value="1"/>
</dbReference>
<evidence type="ECO:0000256" key="1">
    <source>
        <dbReference type="SAM" id="MobiDB-lite"/>
    </source>
</evidence>
<accession>A0A6A6WPC7</accession>
<feature type="compositionally biased region" description="Basic and acidic residues" evidence="1">
    <location>
        <begin position="522"/>
        <end position="533"/>
    </location>
</feature>
<dbReference type="InterPro" id="IPR051678">
    <property type="entry name" value="AGP_Transferase"/>
</dbReference>
<proteinExistence type="predicted"/>
<keyword evidence="3" id="KW-1185">Reference proteome</keyword>